<dbReference type="AlphaFoldDB" id="A0A7E4ZT14"/>
<dbReference type="WBParaSite" id="Pan_g15766.t1">
    <property type="protein sequence ID" value="Pan_g15766.t1"/>
    <property type="gene ID" value="Pan_g15766"/>
</dbReference>
<name>A0A7E4ZT14_PANRE</name>
<evidence type="ECO:0000313" key="1">
    <source>
        <dbReference type="Proteomes" id="UP000492821"/>
    </source>
</evidence>
<reference evidence="1" key="1">
    <citation type="journal article" date="2013" name="Genetics">
        <title>The draft genome and transcriptome of Panagrellus redivivus are shaped by the harsh demands of a free-living lifestyle.</title>
        <authorList>
            <person name="Srinivasan J."/>
            <person name="Dillman A.R."/>
            <person name="Macchietto M.G."/>
            <person name="Heikkinen L."/>
            <person name="Lakso M."/>
            <person name="Fracchia K.M."/>
            <person name="Antoshechkin I."/>
            <person name="Mortazavi A."/>
            <person name="Wong G."/>
            <person name="Sternberg P.W."/>
        </authorList>
    </citation>
    <scope>NUCLEOTIDE SEQUENCE [LARGE SCALE GENOMIC DNA]</scope>
    <source>
        <strain evidence="1">MT8872</strain>
    </source>
</reference>
<organism evidence="1 2">
    <name type="scientific">Panagrellus redivivus</name>
    <name type="common">Microworm</name>
    <dbReference type="NCBI Taxonomy" id="6233"/>
    <lineage>
        <taxon>Eukaryota</taxon>
        <taxon>Metazoa</taxon>
        <taxon>Ecdysozoa</taxon>
        <taxon>Nematoda</taxon>
        <taxon>Chromadorea</taxon>
        <taxon>Rhabditida</taxon>
        <taxon>Tylenchina</taxon>
        <taxon>Panagrolaimomorpha</taxon>
        <taxon>Panagrolaimoidea</taxon>
        <taxon>Panagrolaimidae</taxon>
        <taxon>Panagrellus</taxon>
    </lineage>
</organism>
<sequence length="1074" mass="122751">MARDRLILFSNKYTTVYSRTGANVKTYTTKDFSGLELVARSIKGEVPRDRIAAVYLLHVHASYDEVTHAAKVLNATGFREFETINSTSFVLTQVLMSTPSVRFRLGQLYHVVVNLQNDIHYNVESYVLKKTDSGFDVIDFSEGQNADLKEQLKGLDTVIIAHTLFDDPDEKYKKLFPNKKRVYTNPNSCFGADYFWNKFDGGNLDKWLVSNTAGMRIILDSAGSHEEIDLESVKVPCKRVFERWFKETYFVGIGVAYEKQGTNCNFDKVELDWADHKVRFTVYVGEDMLPVVSHEIITTKRKKPELSFLDLHLDDRPIAVYTSCIFNPPCFRAFYKDSQVQIDATDAETTKQLAVDLTVQLPVDKIKIIVDAYLTYTTLETRLERLEALKVKDSADKKAKPVKLYPISWLCLSLARVFKINNLDVPIGQCFACWDFLHCYILVRQSDGFHVIDWTEADVDVLDTYSVQTVVITRTLTRTEAMITAAIEALHPRTLLFYEFDDTFDDEFKDSIWNCNDNEHDGYFVHDFGNFSFNVNYGRTTKVFETGSVSLPHMFSVEIDVGSAPSLLVSYDLGGRFTKSKRPKTQVFYLQKYKTKHLVLSFEIKNAYDVELKLEESETPKKTNACSRLVVFEKVSNGFEKNVYLRHGDRPKATRFATLRSALQSLPHPELTAVVLDFNGLSIQERRSHFKLLRSYKFLLAKTVHDFSLTLDTNLYVNEPTVRNFSVGEQVFLFKTGVKAEKAKKSKKEPSFMTFVVKRSHTSFHLVKLGMFPISKLRSDFSSVRRGFVFGEGENRKQFKGLKVEFLTQPEADNKFLDGVVGSGLLLKQIAMYNFEAEWEGGSRVFETEYQVPPFLHTVALRVQQCDKITIKVNLRGTTKGEVLTELKFDRLTDGVVVFTISMDKFLLPSSKLVRTVETPTTIIEITTDNRTVIHSAAYKGRTEFPAYISFKDKIKIAVGDVALALLETQPFFIVYDVGKLLNINFDLMPANPEWKFTTFRSDDGELHIRIGSNTCPVYMLFAYVVKATFLAVKEEVFTEFKAIGVQLPEGCTLSEEWRQKLSETMRVQLVVFS</sequence>
<proteinExistence type="predicted"/>
<accession>A0A7E4ZT14</accession>
<keyword evidence="1" id="KW-1185">Reference proteome</keyword>
<reference evidence="2" key="2">
    <citation type="submission" date="2020-10" db="UniProtKB">
        <authorList>
            <consortium name="WormBaseParasite"/>
        </authorList>
    </citation>
    <scope>IDENTIFICATION</scope>
</reference>
<dbReference type="Proteomes" id="UP000492821">
    <property type="component" value="Unassembled WGS sequence"/>
</dbReference>
<evidence type="ECO:0000313" key="2">
    <source>
        <dbReference type="WBParaSite" id="Pan_g15766.t1"/>
    </source>
</evidence>
<protein>
    <submittedName>
        <fullName evidence="2">CEP76-C2 domain-containing protein</fullName>
    </submittedName>
</protein>